<dbReference type="EMBL" id="BLQM01000726">
    <property type="protein sequence ID" value="GMH96929.1"/>
    <property type="molecule type" value="Genomic_DNA"/>
</dbReference>
<comment type="caution">
    <text evidence="2">The sequence shown here is derived from an EMBL/GenBank/DDBJ whole genome shotgun (WGS) entry which is preliminary data.</text>
</comment>
<accession>A0A9W7BUI2</accession>
<keyword evidence="1" id="KW-0472">Membrane</keyword>
<reference evidence="3" key="1">
    <citation type="journal article" date="2023" name="Commun. Biol.">
        <title>Genome analysis of Parmales, the sister group of diatoms, reveals the evolutionary specialization of diatoms from phago-mixotrophs to photoautotrophs.</title>
        <authorList>
            <person name="Ban H."/>
            <person name="Sato S."/>
            <person name="Yoshikawa S."/>
            <person name="Yamada K."/>
            <person name="Nakamura Y."/>
            <person name="Ichinomiya M."/>
            <person name="Sato N."/>
            <person name="Blanc-Mathieu R."/>
            <person name="Endo H."/>
            <person name="Kuwata A."/>
            <person name="Ogata H."/>
        </authorList>
    </citation>
    <scope>NUCLEOTIDE SEQUENCE [LARGE SCALE GENOMIC DNA]</scope>
</reference>
<gene>
    <name evidence="2" type="ORF">TL16_g13330</name>
</gene>
<keyword evidence="1" id="KW-1133">Transmembrane helix</keyword>
<name>A0A9W7BUI2_9STRA</name>
<sequence>MLRLHLLSLLLLLLLLLLLVFVWPKGLFTRLTPIICITFRIFREFPVVFSFLLFLIFLHFLLFLFVQLFHLFILFILFLLVHSFLVFRHATILILILPPFRGFFIRFIIE</sequence>
<evidence type="ECO:0000256" key="1">
    <source>
        <dbReference type="SAM" id="Phobius"/>
    </source>
</evidence>
<feature type="transmembrane region" description="Helical" evidence="1">
    <location>
        <begin position="48"/>
        <end position="80"/>
    </location>
</feature>
<organism evidence="2 3">
    <name type="scientific">Triparma laevis f. inornata</name>
    <dbReference type="NCBI Taxonomy" id="1714386"/>
    <lineage>
        <taxon>Eukaryota</taxon>
        <taxon>Sar</taxon>
        <taxon>Stramenopiles</taxon>
        <taxon>Ochrophyta</taxon>
        <taxon>Bolidophyceae</taxon>
        <taxon>Parmales</taxon>
        <taxon>Triparmaceae</taxon>
        <taxon>Triparma</taxon>
    </lineage>
</organism>
<dbReference type="Proteomes" id="UP001162640">
    <property type="component" value="Unassembled WGS sequence"/>
</dbReference>
<evidence type="ECO:0000313" key="3">
    <source>
        <dbReference type="Proteomes" id="UP001162640"/>
    </source>
</evidence>
<keyword evidence="1" id="KW-0812">Transmembrane</keyword>
<proteinExistence type="predicted"/>
<dbReference type="AlphaFoldDB" id="A0A9W7BUI2"/>
<protein>
    <submittedName>
        <fullName evidence="2">Uncharacterized protein</fullName>
    </submittedName>
</protein>
<evidence type="ECO:0000313" key="2">
    <source>
        <dbReference type="EMBL" id="GMH96929.1"/>
    </source>
</evidence>